<reference evidence="2" key="1">
    <citation type="submission" date="2021-11" db="EMBL/GenBank/DDBJ databases">
        <title>Genome sequence.</title>
        <authorList>
            <person name="Sun Q."/>
        </authorList>
    </citation>
    <scope>NUCLEOTIDE SEQUENCE</scope>
    <source>
        <strain evidence="2">JC732</strain>
    </source>
</reference>
<organism evidence="2 3">
    <name type="scientific">Blastopirellula sediminis</name>
    <dbReference type="NCBI Taxonomy" id="2894196"/>
    <lineage>
        <taxon>Bacteria</taxon>
        <taxon>Pseudomonadati</taxon>
        <taxon>Planctomycetota</taxon>
        <taxon>Planctomycetia</taxon>
        <taxon>Pirellulales</taxon>
        <taxon>Pirellulaceae</taxon>
        <taxon>Blastopirellula</taxon>
    </lineage>
</organism>
<feature type="domain" description="Suppressor of fused-like" evidence="1">
    <location>
        <begin position="100"/>
        <end position="266"/>
    </location>
</feature>
<dbReference type="Proteomes" id="UP001139103">
    <property type="component" value="Unassembled WGS sequence"/>
</dbReference>
<comment type="caution">
    <text evidence="2">The sequence shown here is derived from an EMBL/GenBank/DDBJ whole genome shotgun (WGS) entry which is preliminary data.</text>
</comment>
<dbReference type="AlphaFoldDB" id="A0A9X1SGX8"/>
<evidence type="ECO:0000313" key="2">
    <source>
        <dbReference type="EMBL" id="MCC9629848.1"/>
    </source>
</evidence>
<evidence type="ECO:0000313" key="3">
    <source>
        <dbReference type="Proteomes" id="UP001139103"/>
    </source>
</evidence>
<evidence type="ECO:0000259" key="1">
    <source>
        <dbReference type="Pfam" id="PF05076"/>
    </source>
</evidence>
<protein>
    <submittedName>
        <fullName evidence="2">Suppressor of fused domain protein</fullName>
    </submittedName>
</protein>
<dbReference type="RefSeq" id="WP_230220472.1">
    <property type="nucleotide sequence ID" value="NZ_JAJKFT010000010.1"/>
</dbReference>
<accession>A0A9X1SGX8</accession>
<dbReference type="Pfam" id="PF05076">
    <property type="entry name" value="SUFU"/>
    <property type="match status" value="1"/>
</dbReference>
<name>A0A9X1SGX8_9BACT</name>
<gene>
    <name evidence="2" type="ORF">LOC68_15770</name>
</gene>
<dbReference type="InterPro" id="IPR020941">
    <property type="entry name" value="SUFU-like_domain"/>
</dbReference>
<dbReference type="Gene3D" id="2.20.28.30">
    <property type="entry name" value="RNA polymerase ii, chain L"/>
    <property type="match status" value="1"/>
</dbReference>
<dbReference type="EMBL" id="JAJKFT010000010">
    <property type="protein sequence ID" value="MCC9629848.1"/>
    <property type="molecule type" value="Genomic_DNA"/>
</dbReference>
<proteinExistence type="predicted"/>
<sequence length="279" mass="31631">MPIEFRCPICGKGFKVDEKHVGRKTICKGCGTTILVPQPGETEAIVIPSEDEVLVPATAAEPPKRVIERDGQLFAAISKHIEQHVGPIARVFRDHVNEKKQVDILWVKPTAKTPFHTLATCGMAEQPMQIPPEADGFPYAEMILCLPQNWPIDESALANEAIYWPLRWMKLVARLPQEQNTYVARSQVLPNGVPARPFHANTTMTAWMFTPPQIGPEELPAMAVSDRTVDFFAMTAIHTDELRFYYQHGYLETLRRLKAEFPSRTLHSMRRPSFLNPHR</sequence>
<keyword evidence="3" id="KW-1185">Reference proteome</keyword>